<comment type="caution">
    <text evidence="1">The sequence shown here is derived from an EMBL/GenBank/DDBJ whole genome shotgun (WGS) entry which is preliminary data.</text>
</comment>
<proteinExistence type="predicted"/>
<accession>A0ACC0IM87</accession>
<name>A0ACC0IM87_9ERIC</name>
<evidence type="ECO:0000313" key="2">
    <source>
        <dbReference type="Proteomes" id="UP001060215"/>
    </source>
</evidence>
<sequence length="193" mass="21459">MTLSLSFLRDTFASLTTTTRLVALIVDPFSIDGVNVAKKFGVLQYLFFPSLAMSLQFFFHLPKLDEMVTCEYRDLLELIKLPGSVPVHGRDLTDSVQGRSNDAYKGFLANIKQFVSVEGIILNSFMELKDDTIKDLWVEKPGKPPIYPIGLLIQTGSSDASKERSKCLQWLDDQPSGSVVFVSFESGGTLSHD</sequence>
<gene>
    <name evidence="1" type="ORF">LOK49_LG02G00791</name>
</gene>
<protein>
    <submittedName>
        <fullName evidence="1">Hydroquinone glucosyltransferase</fullName>
    </submittedName>
</protein>
<dbReference type="EMBL" id="CM045760">
    <property type="protein sequence ID" value="KAI8026555.1"/>
    <property type="molecule type" value="Genomic_DNA"/>
</dbReference>
<organism evidence="1 2">
    <name type="scientific">Camellia lanceoleosa</name>
    <dbReference type="NCBI Taxonomy" id="1840588"/>
    <lineage>
        <taxon>Eukaryota</taxon>
        <taxon>Viridiplantae</taxon>
        <taxon>Streptophyta</taxon>
        <taxon>Embryophyta</taxon>
        <taxon>Tracheophyta</taxon>
        <taxon>Spermatophyta</taxon>
        <taxon>Magnoliopsida</taxon>
        <taxon>eudicotyledons</taxon>
        <taxon>Gunneridae</taxon>
        <taxon>Pentapetalae</taxon>
        <taxon>asterids</taxon>
        <taxon>Ericales</taxon>
        <taxon>Theaceae</taxon>
        <taxon>Camellia</taxon>
    </lineage>
</organism>
<evidence type="ECO:0000313" key="1">
    <source>
        <dbReference type="EMBL" id="KAI8026555.1"/>
    </source>
</evidence>
<dbReference type="Proteomes" id="UP001060215">
    <property type="component" value="Chromosome 3"/>
</dbReference>
<reference evidence="1 2" key="1">
    <citation type="journal article" date="2022" name="Plant J.">
        <title>Chromosome-level genome of Camellia lanceoleosa provides a valuable resource for understanding genome evolution and self-incompatibility.</title>
        <authorList>
            <person name="Gong W."/>
            <person name="Xiao S."/>
            <person name="Wang L."/>
            <person name="Liao Z."/>
            <person name="Chang Y."/>
            <person name="Mo W."/>
            <person name="Hu G."/>
            <person name="Li W."/>
            <person name="Zhao G."/>
            <person name="Zhu H."/>
            <person name="Hu X."/>
            <person name="Ji K."/>
            <person name="Xiang X."/>
            <person name="Song Q."/>
            <person name="Yuan D."/>
            <person name="Jin S."/>
            <person name="Zhang L."/>
        </authorList>
    </citation>
    <scope>NUCLEOTIDE SEQUENCE [LARGE SCALE GENOMIC DNA]</scope>
    <source>
        <strain evidence="1">SQ_2022a</strain>
    </source>
</reference>
<keyword evidence="2" id="KW-1185">Reference proteome</keyword>